<organism evidence="1 2">
    <name type="scientific">Lolium multiflorum</name>
    <name type="common">Italian ryegrass</name>
    <name type="synonym">Lolium perenne subsp. multiflorum</name>
    <dbReference type="NCBI Taxonomy" id="4521"/>
    <lineage>
        <taxon>Eukaryota</taxon>
        <taxon>Viridiplantae</taxon>
        <taxon>Streptophyta</taxon>
        <taxon>Embryophyta</taxon>
        <taxon>Tracheophyta</taxon>
        <taxon>Spermatophyta</taxon>
        <taxon>Magnoliopsida</taxon>
        <taxon>Liliopsida</taxon>
        <taxon>Poales</taxon>
        <taxon>Poaceae</taxon>
        <taxon>BOP clade</taxon>
        <taxon>Pooideae</taxon>
        <taxon>Poodae</taxon>
        <taxon>Poeae</taxon>
        <taxon>Poeae Chloroplast Group 2 (Poeae type)</taxon>
        <taxon>Loliodinae</taxon>
        <taxon>Loliinae</taxon>
        <taxon>Lolium</taxon>
    </lineage>
</organism>
<comment type="caution">
    <text evidence="1">The sequence shown here is derived from an EMBL/GenBank/DDBJ whole genome shotgun (WGS) entry which is preliminary data.</text>
</comment>
<evidence type="ECO:0000313" key="1">
    <source>
        <dbReference type="EMBL" id="KAK1693710.1"/>
    </source>
</evidence>
<proteinExistence type="predicted"/>
<dbReference type="PANTHER" id="PTHR35545:SF20">
    <property type="entry name" value="OS05G0536800 PROTEIN"/>
    <property type="match status" value="1"/>
</dbReference>
<name>A0AAD8X323_LOLMU</name>
<reference evidence="1" key="1">
    <citation type="submission" date="2023-07" db="EMBL/GenBank/DDBJ databases">
        <title>A chromosome-level genome assembly of Lolium multiflorum.</title>
        <authorList>
            <person name="Chen Y."/>
            <person name="Copetti D."/>
            <person name="Kolliker R."/>
            <person name="Studer B."/>
        </authorList>
    </citation>
    <scope>NUCLEOTIDE SEQUENCE</scope>
    <source>
        <strain evidence="1">02402/16</strain>
        <tissue evidence="1">Leaf</tissue>
    </source>
</reference>
<evidence type="ECO:0000313" key="2">
    <source>
        <dbReference type="Proteomes" id="UP001231189"/>
    </source>
</evidence>
<gene>
    <name evidence="1" type="ORF">QYE76_010407</name>
</gene>
<sequence>MLRHDHLKEFVMVGFQANERQLYLVKFVVKVCTALCHVALFKDGHVRNKGHWDWELVTEQHLWTPEEKGATLDQIMDGVSSSSIAPSQLVFS</sequence>
<dbReference type="PANTHER" id="PTHR35545">
    <property type="entry name" value="F-BOX DOMAIN-CONTAINING PROTEIN"/>
    <property type="match status" value="1"/>
</dbReference>
<dbReference type="Proteomes" id="UP001231189">
    <property type="component" value="Unassembled WGS sequence"/>
</dbReference>
<dbReference type="EMBL" id="JAUUTY010000001">
    <property type="protein sequence ID" value="KAK1693710.1"/>
    <property type="molecule type" value="Genomic_DNA"/>
</dbReference>
<keyword evidence="2" id="KW-1185">Reference proteome</keyword>
<accession>A0AAD8X323</accession>
<protein>
    <submittedName>
        <fullName evidence="1">Uncharacterized protein</fullName>
    </submittedName>
</protein>
<dbReference type="AlphaFoldDB" id="A0AAD8X323"/>